<dbReference type="InterPro" id="IPR002934">
    <property type="entry name" value="Polymerase_NTP_transf_dom"/>
</dbReference>
<gene>
    <name evidence="2" type="ORF">EV650_5035</name>
</gene>
<dbReference type="Proteomes" id="UP000295447">
    <property type="component" value="Unassembled WGS sequence"/>
</dbReference>
<reference evidence="2 3" key="1">
    <citation type="submission" date="2019-03" db="EMBL/GenBank/DDBJ databases">
        <title>Genomic Encyclopedia of Type Strains, Phase III (KMG-III): the genomes of soil and plant-associated and newly described type strains.</title>
        <authorList>
            <person name="Whitman W."/>
        </authorList>
    </citation>
    <scope>NUCLEOTIDE SEQUENCE [LARGE SCALE GENOMIC DNA]</scope>
    <source>
        <strain evidence="2 3">VKM Ac-2570</strain>
    </source>
</reference>
<evidence type="ECO:0000259" key="1">
    <source>
        <dbReference type="Pfam" id="PF01909"/>
    </source>
</evidence>
<evidence type="ECO:0000313" key="2">
    <source>
        <dbReference type="EMBL" id="TDW18447.1"/>
    </source>
</evidence>
<dbReference type="GO" id="GO:0016779">
    <property type="term" value="F:nucleotidyltransferase activity"/>
    <property type="evidence" value="ECO:0007669"/>
    <property type="project" value="InterPro"/>
</dbReference>
<dbReference type="InterPro" id="IPR043519">
    <property type="entry name" value="NT_sf"/>
</dbReference>
<proteinExistence type="predicted"/>
<organism evidence="2 3">
    <name type="scientific">Kribbella kalugense</name>
    <dbReference type="NCBI Taxonomy" id="2512221"/>
    <lineage>
        <taxon>Bacteria</taxon>
        <taxon>Bacillati</taxon>
        <taxon>Actinomycetota</taxon>
        <taxon>Actinomycetes</taxon>
        <taxon>Propionibacteriales</taxon>
        <taxon>Kribbellaceae</taxon>
        <taxon>Kribbella</taxon>
    </lineage>
</organism>
<keyword evidence="2" id="KW-0808">Transferase</keyword>
<sequence length="224" mass="24185">MCAPELAALRERWLGAVTAALRGDPVVVGVALVGSLGAGTADDWSDVDLLVVVADEYLDEYSTRLPSGPGRLVFEIDARHNGPVGTRAVSAQYVVDGLPLWVDWHIHPVSRATWPADSTVVFDRQGISQASAALSEYRGEYEPATPKTLDEQDAMRLALVPIAGKQLARRSPETPRTIEFLGGTPETDWPDHLAALRELLNEFTNLDSLAAARAYLDLVEGTLG</sequence>
<dbReference type="OrthoDB" id="3513020at2"/>
<protein>
    <submittedName>
        <fullName evidence="2">Nucleotidyltransferase-like protein</fullName>
    </submittedName>
</protein>
<dbReference type="AlphaFoldDB" id="A0A4R7ZKX0"/>
<feature type="domain" description="Polymerase nucleotidyl transferase" evidence="1">
    <location>
        <begin position="25"/>
        <end position="56"/>
    </location>
</feature>
<dbReference type="Pfam" id="PF01909">
    <property type="entry name" value="NTP_transf_2"/>
    <property type="match status" value="1"/>
</dbReference>
<dbReference type="EMBL" id="SODF01000002">
    <property type="protein sequence ID" value="TDW18447.1"/>
    <property type="molecule type" value="Genomic_DNA"/>
</dbReference>
<dbReference type="CDD" id="cd05403">
    <property type="entry name" value="NT_KNTase_like"/>
    <property type="match status" value="1"/>
</dbReference>
<comment type="caution">
    <text evidence="2">The sequence shown here is derived from an EMBL/GenBank/DDBJ whole genome shotgun (WGS) entry which is preliminary data.</text>
</comment>
<name>A0A4R7ZKX0_9ACTN</name>
<accession>A0A4R7ZKX0</accession>
<dbReference type="Gene3D" id="3.30.460.10">
    <property type="entry name" value="Beta Polymerase, domain 2"/>
    <property type="match status" value="1"/>
</dbReference>
<evidence type="ECO:0000313" key="3">
    <source>
        <dbReference type="Proteomes" id="UP000295447"/>
    </source>
</evidence>
<dbReference type="SUPFAM" id="SSF81301">
    <property type="entry name" value="Nucleotidyltransferase"/>
    <property type="match status" value="1"/>
</dbReference>
<keyword evidence="3" id="KW-1185">Reference proteome</keyword>